<dbReference type="AlphaFoldDB" id="A0A9D4CAA1"/>
<organism evidence="1 2">
    <name type="scientific">Dreissena polymorpha</name>
    <name type="common">Zebra mussel</name>
    <name type="synonym">Mytilus polymorpha</name>
    <dbReference type="NCBI Taxonomy" id="45954"/>
    <lineage>
        <taxon>Eukaryota</taxon>
        <taxon>Metazoa</taxon>
        <taxon>Spiralia</taxon>
        <taxon>Lophotrochozoa</taxon>
        <taxon>Mollusca</taxon>
        <taxon>Bivalvia</taxon>
        <taxon>Autobranchia</taxon>
        <taxon>Heteroconchia</taxon>
        <taxon>Euheterodonta</taxon>
        <taxon>Imparidentia</taxon>
        <taxon>Neoheterodontei</taxon>
        <taxon>Myida</taxon>
        <taxon>Dreissenoidea</taxon>
        <taxon>Dreissenidae</taxon>
        <taxon>Dreissena</taxon>
    </lineage>
</organism>
<dbReference type="SUPFAM" id="SSF52540">
    <property type="entry name" value="P-loop containing nucleoside triphosphate hydrolases"/>
    <property type="match status" value="1"/>
</dbReference>
<dbReference type="InterPro" id="IPR027417">
    <property type="entry name" value="P-loop_NTPase"/>
</dbReference>
<accession>A0A9D4CAA1</accession>
<name>A0A9D4CAA1_DREPO</name>
<sequence>MLGYLTQHYERTQSYVKTSPLNDTIQARLDAIYVSPKVQLISKVEGSFQITVRQITTYTEFINVKQSKRLTFIQGEAGTGKTTFLSRLVMDWCYTSSSTTKQDPSSTEETIGRNYSTRAKNTIYFDDVATLKEYKFVFHIVLRHAVKQFEIEKKI</sequence>
<gene>
    <name evidence="1" type="ORF">DPMN_062717</name>
</gene>
<dbReference type="Proteomes" id="UP000828390">
    <property type="component" value="Unassembled WGS sequence"/>
</dbReference>
<dbReference type="PANTHER" id="PTHR46312">
    <property type="entry name" value="NACHT DOMAIN-CONTAINING PROTEIN"/>
    <property type="match status" value="1"/>
</dbReference>
<evidence type="ECO:0000313" key="2">
    <source>
        <dbReference type="Proteomes" id="UP000828390"/>
    </source>
</evidence>
<keyword evidence="2" id="KW-1185">Reference proteome</keyword>
<proteinExistence type="predicted"/>
<dbReference type="Gene3D" id="3.40.50.300">
    <property type="entry name" value="P-loop containing nucleotide triphosphate hydrolases"/>
    <property type="match status" value="1"/>
</dbReference>
<reference evidence="1" key="2">
    <citation type="submission" date="2020-11" db="EMBL/GenBank/DDBJ databases">
        <authorList>
            <person name="McCartney M.A."/>
            <person name="Auch B."/>
            <person name="Kono T."/>
            <person name="Mallez S."/>
            <person name="Becker A."/>
            <person name="Gohl D.M."/>
            <person name="Silverstein K.A.T."/>
            <person name="Koren S."/>
            <person name="Bechman K.B."/>
            <person name="Herman A."/>
            <person name="Abrahante J.E."/>
            <person name="Garbe J."/>
        </authorList>
    </citation>
    <scope>NUCLEOTIDE SEQUENCE</scope>
    <source>
        <strain evidence="1">Duluth1</strain>
        <tissue evidence="1">Whole animal</tissue>
    </source>
</reference>
<comment type="caution">
    <text evidence="1">The sequence shown here is derived from an EMBL/GenBank/DDBJ whole genome shotgun (WGS) entry which is preliminary data.</text>
</comment>
<reference evidence="1" key="1">
    <citation type="journal article" date="2019" name="bioRxiv">
        <title>The Genome of the Zebra Mussel, Dreissena polymorpha: A Resource for Invasive Species Research.</title>
        <authorList>
            <person name="McCartney M.A."/>
            <person name="Auch B."/>
            <person name="Kono T."/>
            <person name="Mallez S."/>
            <person name="Zhang Y."/>
            <person name="Obille A."/>
            <person name="Becker A."/>
            <person name="Abrahante J.E."/>
            <person name="Garbe J."/>
            <person name="Badalamenti J.P."/>
            <person name="Herman A."/>
            <person name="Mangelson H."/>
            <person name="Liachko I."/>
            <person name="Sullivan S."/>
            <person name="Sone E.D."/>
            <person name="Koren S."/>
            <person name="Silverstein K.A.T."/>
            <person name="Beckman K.B."/>
            <person name="Gohl D.M."/>
        </authorList>
    </citation>
    <scope>NUCLEOTIDE SEQUENCE</scope>
    <source>
        <strain evidence="1">Duluth1</strain>
        <tissue evidence="1">Whole animal</tissue>
    </source>
</reference>
<protein>
    <submittedName>
        <fullName evidence="1">Uncharacterized protein</fullName>
    </submittedName>
</protein>
<evidence type="ECO:0000313" key="1">
    <source>
        <dbReference type="EMBL" id="KAH3719833.1"/>
    </source>
</evidence>
<dbReference type="EMBL" id="JAIWYP010000013">
    <property type="protein sequence ID" value="KAH3719833.1"/>
    <property type="molecule type" value="Genomic_DNA"/>
</dbReference>
<dbReference type="PANTHER" id="PTHR46312:SF2">
    <property type="entry name" value="NUCLEOTIDE-BINDING OLIGOMERIZATION DOMAIN-CONTAINING PROTEIN 2-LIKE"/>
    <property type="match status" value="1"/>
</dbReference>